<protein>
    <submittedName>
        <fullName evidence="2">Uncharacterized protein</fullName>
    </submittedName>
</protein>
<proteinExistence type="predicted"/>
<reference evidence="2" key="1">
    <citation type="submission" date="2021-02" db="EMBL/GenBank/DDBJ databases">
        <authorList>
            <person name="Nowell W R."/>
        </authorList>
    </citation>
    <scope>NUCLEOTIDE SEQUENCE</scope>
</reference>
<organism evidence="2 3">
    <name type="scientific">Adineta steineri</name>
    <dbReference type="NCBI Taxonomy" id="433720"/>
    <lineage>
        <taxon>Eukaryota</taxon>
        <taxon>Metazoa</taxon>
        <taxon>Spiralia</taxon>
        <taxon>Gnathifera</taxon>
        <taxon>Rotifera</taxon>
        <taxon>Eurotatoria</taxon>
        <taxon>Bdelloidea</taxon>
        <taxon>Adinetida</taxon>
        <taxon>Adinetidae</taxon>
        <taxon>Adineta</taxon>
    </lineage>
</organism>
<dbReference type="Proteomes" id="UP000663845">
    <property type="component" value="Unassembled WGS sequence"/>
</dbReference>
<name>A0A815HJH2_9BILA</name>
<sequence length="423" mass="49096">MEELNESTFTTFDQNPSELIQATLNTNALSADICDGLCDIFDIQSYFPIVSNFNSDHTNININDIADRIVYDYQQSTTLGPIRSISDFNGIQVPNREQVNYHQTNQLLSTKADVFYIISQPNNTFRPRTEKERVTAHYLRCPKGDKYEYLTTTILQTWRGQKSYIEVSLLDIYNNPHLYRIENRECNKSSVVFKPKESNKLCFYVTDDDVAKGFKRCYLIEFVKCKQDDQITKEVIKERQLNKSKLRFTRYYQTTDGSYERDESSIIDSIVMTEEYGKFRVEDVFPLDGPMQSKRKICIETKGPLPNDFKTNLVVNIIGNDINWSRKGDEIKKNGNNFSFEMPVLPNVHMNRLEAKINIEYKQNQIYQANYLYISSLDRELSVKTSNRPDECVAVNILSSDASSTSSFMASNSDNRGQKRKRR</sequence>
<comment type="caution">
    <text evidence="2">The sequence shown here is derived from an EMBL/GenBank/DDBJ whole genome shotgun (WGS) entry which is preliminary data.</text>
</comment>
<feature type="compositionally biased region" description="Low complexity" evidence="1">
    <location>
        <begin position="402"/>
        <end position="415"/>
    </location>
</feature>
<evidence type="ECO:0000313" key="2">
    <source>
        <dbReference type="EMBL" id="CAF1353046.1"/>
    </source>
</evidence>
<dbReference type="AlphaFoldDB" id="A0A815HJH2"/>
<feature type="region of interest" description="Disordered" evidence="1">
    <location>
        <begin position="402"/>
        <end position="423"/>
    </location>
</feature>
<dbReference type="EMBL" id="CAJNOG010000763">
    <property type="protein sequence ID" value="CAF1353046.1"/>
    <property type="molecule type" value="Genomic_DNA"/>
</dbReference>
<gene>
    <name evidence="2" type="ORF">JYZ213_LOCUS35149</name>
</gene>
<evidence type="ECO:0000313" key="3">
    <source>
        <dbReference type="Proteomes" id="UP000663845"/>
    </source>
</evidence>
<evidence type="ECO:0000256" key="1">
    <source>
        <dbReference type="SAM" id="MobiDB-lite"/>
    </source>
</evidence>
<accession>A0A815HJH2</accession>